<accession>A0ABV1KE56</accession>
<reference evidence="3 4" key="1">
    <citation type="submission" date="2024-03" db="EMBL/GenBank/DDBJ databases">
        <title>Draft genome sequence of Pseudonocardia nematodicida JCM 31783.</title>
        <authorList>
            <person name="Butdee W."/>
            <person name="Duangmal K."/>
        </authorList>
    </citation>
    <scope>NUCLEOTIDE SEQUENCE [LARGE SCALE GENOMIC DNA]</scope>
    <source>
        <strain evidence="3 4">JCM 31783</strain>
    </source>
</reference>
<feature type="compositionally biased region" description="Basic and acidic residues" evidence="1">
    <location>
        <begin position="84"/>
        <end position="96"/>
    </location>
</feature>
<evidence type="ECO:0000313" key="4">
    <source>
        <dbReference type="Proteomes" id="UP001494902"/>
    </source>
</evidence>
<organism evidence="3 4">
    <name type="scientific">Pseudonocardia nematodicida</name>
    <dbReference type="NCBI Taxonomy" id="1206997"/>
    <lineage>
        <taxon>Bacteria</taxon>
        <taxon>Bacillati</taxon>
        <taxon>Actinomycetota</taxon>
        <taxon>Actinomycetes</taxon>
        <taxon>Pseudonocardiales</taxon>
        <taxon>Pseudonocardiaceae</taxon>
        <taxon>Pseudonocardia</taxon>
    </lineage>
</organism>
<feature type="compositionally biased region" description="Acidic residues" evidence="1">
    <location>
        <begin position="72"/>
        <end position="83"/>
    </location>
</feature>
<feature type="transmembrane region" description="Helical" evidence="2">
    <location>
        <begin position="32"/>
        <end position="54"/>
    </location>
</feature>
<sequence>MLIETVLIETVSTIGLVPAQNPEPPQGQLPEWGSAAPVGLALVLVLMLATAFLIHNMSKRIKRLPQSFDDRPVDDDPAVDGPEDGAKKADSGSRDT</sequence>
<keyword evidence="4" id="KW-1185">Reference proteome</keyword>
<evidence type="ECO:0000256" key="1">
    <source>
        <dbReference type="SAM" id="MobiDB-lite"/>
    </source>
</evidence>
<evidence type="ECO:0008006" key="5">
    <source>
        <dbReference type="Google" id="ProtNLM"/>
    </source>
</evidence>
<keyword evidence="2" id="KW-0472">Membrane</keyword>
<protein>
    <recommendedName>
        <fullName evidence="5">Secreted protein</fullName>
    </recommendedName>
</protein>
<dbReference type="Proteomes" id="UP001494902">
    <property type="component" value="Unassembled WGS sequence"/>
</dbReference>
<evidence type="ECO:0000313" key="3">
    <source>
        <dbReference type="EMBL" id="MEQ3551628.1"/>
    </source>
</evidence>
<proteinExistence type="predicted"/>
<feature type="region of interest" description="Disordered" evidence="1">
    <location>
        <begin position="64"/>
        <end position="96"/>
    </location>
</feature>
<comment type="caution">
    <text evidence="3">The sequence shown here is derived from an EMBL/GenBank/DDBJ whole genome shotgun (WGS) entry which is preliminary data.</text>
</comment>
<keyword evidence="2" id="KW-0812">Transmembrane</keyword>
<dbReference type="EMBL" id="JBEDNQ010000005">
    <property type="protein sequence ID" value="MEQ3551628.1"/>
    <property type="molecule type" value="Genomic_DNA"/>
</dbReference>
<gene>
    <name evidence="3" type="ORF">WIS52_14225</name>
</gene>
<evidence type="ECO:0000256" key="2">
    <source>
        <dbReference type="SAM" id="Phobius"/>
    </source>
</evidence>
<keyword evidence="2" id="KW-1133">Transmembrane helix</keyword>
<dbReference type="RefSeq" id="WP_349298700.1">
    <property type="nucleotide sequence ID" value="NZ_JBEDNQ010000005.1"/>
</dbReference>
<name>A0ABV1KE56_9PSEU</name>